<keyword evidence="1" id="KW-0472">Membrane</keyword>
<organism evidence="2">
    <name type="scientific">Schlesneria paludicola</name>
    <dbReference type="NCBI Taxonomy" id="360056"/>
    <lineage>
        <taxon>Bacteria</taxon>
        <taxon>Pseudomonadati</taxon>
        <taxon>Planctomycetota</taxon>
        <taxon>Planctomycetia</taxon>
        <taxon>Planctomycetales</taxon>
        <taxon>Planctomycetaceae</taxon>
        <taxon>Schlesneria</taxon>
    </lineage>
</organism>
<evidence type="ECO:0000256" key="1">
    <source>
        <dbReference type="SAM" id="Phobius"/>
    </source>
</evidence>
<name>A0A7C2PBC5_9PLAN</name>
<keyword evidence="1" id="KW-0812">Transmembrane</keyword>
<feature type="transmembrane region" description="Helical" evidence="1">
    <location>
        <begin position="20"/>
        <end position="38"/>
    </location>
</feature>
<protein>
    <submittedName>
        <fullName evidence="2">Flp family type IVb pilin</fullName>
    </submittedName>
</protein>
<dbReference type="InterPro" id="IPR007047">
    <property type="entry name" value="Flp_Fap"/>
</dbReference>
<sequence>MRQLLSFLCDESGATAVEYAVMLAVILLVLIVGVMEFGNAQNGSWAKIDSELSNVGF</sequence>
<dbReference type="Pfam" id="PF04964">
    <property type="entry name" value="Flp_Fap"/>
    <property type="match status" value="1"/>
</dbReference>
<comment type="caution">
    <text evidence="2">The sequence shown here is derived from an EMBL/GenBank/DDBJ whole genome shotgun (WGS) entry which is preliminary data.</text>
</comment>
<dbReference type="AlphaFoldDB" id="A0A7C2PBC5"/>
<keyword evidence="1" id="KW-1133">Transmembrane helix</keyword>
<evidence type="ECO:0000313" key="2">
    <source>
        <dbReference type="EMBL" id="HEN16216.1"/>
    </source>
</evidence>
<gene>
    <name evidence="2" type="ORF">ENQ76_12205</name>
</gene>
<reference evidence="2" key="1">
    <citation type="journal article" date="2020" name="mSystems">
        <title>Genome- and Community-Level Interaction Insights into Carbon Utilization and Element Cycling Functions of Hydrothermarchaeota in Hydrothermal Sediment.</title>
        <authorList>
            <person name="Zhou Z."/>
            <person name="Liu Y."/>
            <person name="Xu W."/>
            <person name="Pan J."/>
            <person name="Luo Z.H."/>
            <person name="Li M."/>
        </authorList>
    </citation>
    <scope>NUCLEOTIDE SEQUENCE [LARGE SCALE GENOMIC DNA]</scope>
    <source>
        <strain evidence="2">SpSt-339</strain>
    </source>
</reference>
<dbReference type="EMBL" id="DSOK01000341">
    <property type="protein sequence ID" value="HEN16216.1"/>
    <property type="molecule type" value="Genomic_DNA"/>
</dbReference>
<accession>A0A7C2PBC5</accession>
<proteinExistence type="predicted"/>